<accession>A0A0K9PJ75</accession>
<dbReference type="AlphaFoldDB" id="A0A0K9PJ75"/>
<dbReference type="OMA" id="PPWSCLA"/>
<dbReference type="STRING" id="29655.A0A0K9PJ75"/>
<evidence type="ECO:0000313" key="4">
    <source>
        <dbReference type="EMBL" id="KMZ69019.1"/>
    </source>
</evidence>
<protein>
    <submittedName>
        <fullName evidence="4">Leucine-rich repeat receptor-like protein kinase family</fullName>
    </submittedName>
</protein>
<dbReference type="Pfam" id="PF13855">
    <property type="entry name" value="LRR_8"/>
    <property type="match status" value="2"/>
</dbReference>
<dbReference type="InterPro" id="IPR003591">
    <property type="entry name" value="Leu-rich_rpt_typical-subtyp"/>
</dbReference>
<proteinExistence type="predicted"/>
<evidence type="ECO:0000256" key="2">
    <source>
        <dbReference type="ARBA" id="ARBA00022737"/>
    </source>
</evidence>
<evidence type="ECO:0000256" key="1">
    <source>
        <dbReference type="ARBA" id="ARBA00022614"/>
    </source>
</evidence>
<keyword evidence="4" id="KW-0675">Receptor</keyword>
<dbReference type="InterPro" id="IPR001611">
    <property type="entry name" value="Leu-rich_rpt"/>
</dbReference>
<keyword evidence="4" id="KW-0808">Transferase</keyword>
<keyword evidence="2" id="KW-0677">Repeat</keyword>
<feature type="signal peptide" evidence="3">
    <location>
        <begin position="1"/>
        <end position="30"/>
    </location>
</feature>
<gene>
    <name evidence="4" type="ORF">ZOSMA_223G00160</name>
</gene>
<dbReference type="Pfam" id="PF00560">
    <property type="entry name" value="LRR_1"/>
    <property type="match status" value="1"/>
</dbReference>
<evidence type="ECO:0000256" key="3">
    <source>
        <dbReference type="SAM" id="SignalP"/>
    </source>
</evidence>
<name>A0A0K9PJ75_ZOSMR</name>
<keyword evidence="4" id="KW-0418">Kinase</keyword>
<dbReference type="SMART" id="SM00369">
    <property type="entry name" value="LRR_TYP"/>
    <property type="match status" value="4"/>
</dbReference>
<dbReference type="InterPro" id="IPR032675">
    <property type="entry name" value="LRR_dom_sf"/>
</dbReference>
<dbReference type="EMBL" id="LFYR01000794">
    <property type="protein sequence ID" value="KMZ69019.1"/>
    <property type="molecule type" value="Genomic_DNA"/>
</dbReference>
<dbReference type="InterPro" id="IPR053213">
    <property type="entry name" value="RLP29"/>
</dbReference>
<sequence length="402" mass="43489">MVFSFYCFLSLFSNYYLWCHFLLFTSPGTAETAPCDVAALAALKASVVPSTIPPWSCLASWNFTMDPCVIPRREHFTCGVTCSSESRIVGITLDPVGYSGQLSPNSFSNLTALRHLDLSNNNFHGHIHELSFASLSSLQTLTLASNSFSGDFASSSLFANLTSLFILDISDNNFSGELPDALGRLISLSRLDLSFNSFTGTLSRHGYLPPNIIDLALRGNQLTGILPRSVFEELKYLEVVELAGNKISGGVEGWLLRLPSLQQIDLANNSLTHISIDTNDGGGLVGESGVVAVELGFNRIEGLLPVSFARTKSFPALAALSFRHNRLKGAIPSEYSRFKRLFLDGNFLNGKVPKGFLATSDVTGSFGDNCLEACPSVIPFCAPKQKPPSLCKEAYDGDSSDL</sequence>
<dbReference type="GO" id="GO:0016301">
    <property type="term" value="F:kinase activity"/>
    <property type="evidence" value="ECO:0007669"/>
    <property type="project" value="UniProtKB-KW"/>
</dbReference>
<dbReference type="PANTHER" id="PTHR48009">
    <property type="entry name" value="LEUCINE-RICH REPEAT (LRR) FAMILY PROTEIN"/>
    <property type="match status" value="1"/>
</dbReference>
<dbReference type="Proteomes" id="UP000036987">
    <property type="component" value="Unassembled WGS sequence"/>
</dbReference>
<dbReference type="OrthoDB" id="676979at2759"/>
<reference evidence="5" key="1">
    <citation type="journal article" date="2016" name="Nature">
        <title>The genome of the seagrass Zostera marina reveals angiosperm adaptation to the sea.</title>
        <authorList>
            <person name="Olsen J.L."/>
            <person name="Rouze P."/>
            <person name="Verhelst B."/>
            <person name="Lin Y.-C."/>
            <person name="Bayer T."/>
            <person name="Collen J."/>
            <person name="Dattolo E."/>
            <person name="De Paoli E."/>
            <person name="Dittami S."/>
            <person name="Maumus F."/>
            <person name="Michel G."/>
            <person name="Kersting A."/>
            <person name="Lauritano C."/>
            <person name="Lohaus R."/>
            <person name="Toepel M."/>
            <person name="Tonon T."/>
            <person name="Vanneste K."/>
            <person name="Amirebrahimi M."/>
            <person name="Brakel J."/>
            <person name="Bostroem C."/>
            <person name="Chovatia M."/>
            <person name="Grimwood J."/>
            <person name="Jenkins J.W."/>
            <person name="Jueterbock A."/>
            <person name="Mraz A."/>
            <person name="Stam W.T."/>
            <person name="Tice H."/>
            <person name="Bornberg-Bauer E."/>
            <person name="Green P.J."/>
            <person name="Pearson G.A."/>
            <person name="Procaccini G."/>
            <person name="Duarte C.M."/>
            <person name="Schmutz J."/>
            <person name="Reusch T.B.H."/>
            <person name="Van de Peer Y."/>
        </authorList>
    </citation>
    <scope>NUCLEOTIDE SEQUENCE [LARGE SCALE GENOMIC DNA]</scope>
    <source>
        <strain evidence="5">cv. Finnish</strain>
    </source>
</reference>
<keyword evidence="3" id="KW-0732">Signal</keyword>
<organism evidence="4 5">
    <name type="scientific">Zostera marina</name>
    <name type="common">Eelgrass</name>
    <dbReference type="NCBI Taxonomy" id="29655"/>
    <lineage>
        <taxon>Eukaryota</taxon>
        <taxon>Viridiplantae</taxon>
        <taxon>Streptophyta</taxon>
        <taxon>Embryophyta</taxon>
        <taxon>Tracheophyta</taxon>
        <taxon>Spermatophyta</taxon>
        <taxon>Magnoliopsida</taxon>
        <taxon>Liliopsida</taxon>
        <taxon>Zosteraceae</taxon>
        <taxon>Zostera</taxon>
    </lineage>
</organism>
<comment type="caution">
    <text evidence="4">The sequence shown here is derived from an EMBL/GenBank/DDBJ whole genome shotgun (WGS) entry which is preliminary data.</text>
</comment>
<dbReference type="SUPFAM" id="SSF52058">
    <property type="entry name" value="L domain-like"/>
    <property type="match status" value="1"/>
</dbReference>
<dbReference type="Gene3D" id="3.80.10.10">
    <property type="entry name" value="Ribonuclease Inhibitor"/>
    <property type="match status" value="3"/>
</dbReference>
<keyword evidence="1" id="KW-0433">Leucine-rich repeat</keyword>
<dbReference type="PANTHER" id="PTHR48009:SF9">
    <property type="entry name" value="LRR RECEPTOR-LIKE SERINE_THREONINE-PROTEIN KINASE GSO1"/>
    <property type="match status" value="1"/>
</dbReference>
<evidence type="ECO:0000313" key="5">
    <source>
        <dbReference type="Proteomes" id="UP000036987"/>
    </source>
</evidence>
<feature type="chain" id="PRO_5005528029" evidence="3">
    <location>
        <begin position="31"/>
        <end position="402"/>
    </location>
</feature>
<keyword evidence="5" id="KW-1185">Reference proteome</keyword>